<proteinExistence type="predicted"/>
<sequence length="249" mass="28247">MGEAAVLPTSLYKIEVATRECRQQVDLFDWMDECFNGLGRSFNNHVGRLDALALGTNRNRDDGRHRAGEEVAHGRPNRIPVLDNQRRPRVYDDSSEEELDEVVDREQNGRRSGSCENIIGKDTIEQLGLKTEQHPNPYAISWIKAAEKIHVTETCKVPFLLARIEMRPWQFDIAAQHDGRENTYKLSKDGMKINLLPMKVSLKPKASKVEGKAFFTLTQSGCEIEEEFKSTKEAHALLEKQVLKAGAEE</sequence>
<organism evidence="2 3">
    <name type="scientific">Punica granatum</name>
    <name type="common">Pomegranate</name>
    <dbReference type="NCBI Taxonomy" id="22663"/>
    <lineage>
        <taxon>Eukaryota</taxon>
        <taxon>Viridiplantae</taxon>
        <taxon>Streptophyta</taxon>
        <taxon>Embryophyta</taxon>
        <taxon>Tracheophyta</taxon>
        <taxon>Spermatophyta</taxon>
        <taxon>Magnoliopsida</taxon>
        <taxon>eudicotyledons</taxon>
        <taxon>Gunneridae</taxon>
        <taxon>Pentapetalae</taxon>
        <taxon>rosids</taxon>
        <taxon>malvids</taxon>
        <taxon>Myrtales</taxon>
        <taxon>Lythraceae</taxon>
        <taxon>Punica</taxon>
    </lineage>
</organism>
<dbReference type="PANTHER" id="PTHR35046:SF18">
    <property type="entry name" value="RNA-DIRECTED DNA POLYMERASE"/>
    <property type="match status" value="1"/>
</dbReference>
<evidence type="ECO:0000313" key="3">
    <source>
        <dbReference type="Proteomes" id="UP000233551"/>
    </source>
</evidence>
<dbReference type="Proteomes" id="UP000233551">
    <property type="component" value="Unassembled WGS sequence"/>
</dbReference>
<feature type="region of interest" description="Disordered" evidence="1">
    <location>
        <begin position="90"/>
        <end position="116"/>
    </location>
</feature>
<dbReference type="PANTHER" id="PTHR35046">
    <property type="entry name" value="ZINC KNUCKLE (CCHC-TYPE) FAMILY PROTEIN"/>
    <property type="match status" value="1"/>
</dbReference>
<feature type="compositionally biased region" description="Basic and acidic residues" evidence="1">
    <location>
        <begin position="58"/>
        <end position="73"/>
    </location>
</feature>
<name>A0A2I0LB76_PUNGR</name>
<protein>
    <submittedName>
        <fullName evidence="2">Uncharacterized protein</fullName>
    </submittedName>
</protein>
<keyword evidence="3" id="KW-1185">Reference proteome</keyword>
<gene>
    <name evidence="2" type="ORF">CRG98_001703</name>
</gene>
<accession>A0A2I0LB76</accession>
<feature type="region of interest" description="Disordered" evidence="1">
    <location>
        <begin position="57"/>
        <end position="77"/>
    </location>
</feature>
<reference evidence="2 3" key="1">
    <citation type="submission" date="2017-11" db="EMBL/GenBank/DDBJ databases">
        <title>De-novo sequencing of pomegranate (Punica granatum L.) genome.</title>
        <authorList>
            <person name="Akparov Z."/>
            <person name="Amiraslanov A."/>
            <person name="Hajiyeva S."/>
            <person name="Abbasov M."/>
            <person name="Kaur K."/>
            <person name="Hamwieh A."/>
            <person name="Solovyev V."/>
            <person name="Salamov A."/>
            <person name="Braich B."/>
            <person name="Kosarev P."/>
            <person name="Mahmoud A."/>
            <person name="Hajiyev E."/>
            <person name="Babayeva S."/>
            <person name="Izzatullayeva V."/>
            <person name="Mammadov A."/>
            <person name="Mammadov A."/>
            <person name="Sharifova S."/>
            <person name="Ojaghi J."/>
            <person name="Eynullazada K."/>
            <person name="Bayramov B."/>
            <person name="Abdulazimova A."/>
            <person name="Shahmuradov I."/>
        </authorList>
    </citation>
    <scope>NUCLEOTIDE SEQUENCE [LARGE SCALE GENOMIC DNA]</scope>
    <source>
        <strain evidence="3">cv. AG2017</strain>
        <tissue evidence="2">Leaf</tissue>
    </source>
</reference>
<dbReference type="EMBL" id="PGOL01000068">
    <property type="protein sequence ID" value="PKI77911.1"/>
    <property type="molecule type" value="Genomic_DNA"/>
</dbReference>
<evidence type="ECO:0000313" key="2">
    <source>
        <dbReference type="EMBL" id="PKI77911.1"/>
    </source>
</evidence>
<dbReference type="AlphaFoldDB" id="A0A2I0LB76"/>
<evidence type="ECO:0000256" key="1">
    <source>
        <dbReference type="SAM" id="MobiDB-lite"/>
    </source>
</evidence>
<comment type="caution">
    <text evidence="2">The sequence shown here is derived from an EMBL/GenBank/DDBJ whole genome shotgun (WGS) entry which is preliminary data.</text>
</comment>